<dbReference type="eggNOG" id="ENOG502ZAM1">
    <property type="taxonomic scope" value="Bacteria"/>
</dbReference>
<dbReference type="AlphaFoldDB" id="B9YD43"/>
<accession>B9YD43</accession>
<organism evidence="1 2">
    <name type="scientific">Holdemania filiformis DSM 12042</name>
    <dbReference type="NCBI Taxonomy" id="545696"/>
    <lineage>
        <taxon>Bacteria</taxon>
        <taxon>Bacillati</taxon>
        <taxon>Bacillota</taxon>
        <taxon>Erysipelotrichia</taxon>
        <taxon>Erysipelotrichales</taxon>
        <taxon>Erysipelotrichaceae</taxon>
        <taxon>Holdemania</taxon>
    </lineage>
</organism>
<name>B9YD43_9FIRM</name>
<dbReference type="EMBL" id="ACCF01000236">
    <property type="protein sequence ID" value="EEF66100.1"/>
    <property type="molecule type" value="Genomic_DNA"/>
</dbReference>
<comment type="caution">
    <text evidence="1">The sequence shown here is derived from an EMBL/GenBank/DDBJ whole genome shotgun (WGS) entry which is preliminary data.</text>
</comment>
<dbReference type="HOGENOM" id="CLU_087567_1_0_9"/>
<sequence length="209" mass="23834">MTQKSKAALQSASPYNAAITREQYLFYEVRTTAKLLTEGLSADEVAERIVSENLFQYPTEKSVRKMALACLRRLDALQDETLVQAIATQSSDVAKQICLYAMMKQYRLVWDFMVTVIGEKYRLKDTSFGKIDLNVFFMRLQEQDDYVATWSDSTVTKLKQVLQKTLVDNEYIDSTKAEHLNPVLISPVLENAIRSNNDDAALVAFNCFM</sequence>
<protein>
    <submittedName>
        <fullName evidence="1">Putative inner membrane protein (DUF1819)</fullName>
    </submittedName>
</protein>
<evidence type="ECO:0000313" key="2">
    <source>
        <dbReference type="Proteomes" id="UP000005950"/>
    </source>
</evidence>
<reference evidence="1 2" key="2">
    <citation type="submission" date="2009-02" db="EMBL/GenBank/DDBJ databases">
        <title>Draft genome sequence of Holdemania filiformis DSM 12042.</title>
        <authorList>
            <person name="Sudarsanam P."/>
            <person name="Ley R."/>
            <person name="Guruge J."/>
            <person name="Turnbaugh P.J."/>
            <person name="Mahowald M."/>
            <person name="Liep D."/>
            <person name="Gordon J."/>
        </authorList>
    </citation>
    <scope>NUCLEOTIDE SEQUENCE [LARGE SCALE GENOMIC DNA]</scope>
    <source>
        <strain evidence="1 2">DSM 12042</strain>
    </source>
</reference>
<reference evidence="1 2" key="1">
    <citation type="submission" date="2008-12" db="EMBL/GenBank/DDBJ databases">
        <authorList>
            <person name="Fulton L."/>
            <person name="Clifton S."/>
            <person name="Fulton B."/>
            <person name="Xu J."/>
            <person name="Minx P."/>
            <person name="Pepin K.H."/>
            <person name="Johnson M."/>
            <person name="Bhonagiri V."/>
            <person name="Nash W.E."/>
            <person name="Mardis E.R."/>
            <person name="Wilson R.K."/>
        </authorList>
    </citation>
    <scope>NUCLEOTIDE SEQUENCE [LARGE SCALE GENOMIC DNA]</scope>
    <source>
        <strain evidence="1 2">DSM 12042</strain>
    </source>
</reference>
<dbReference type="InterPro" id="IPR023137">
    <property type="entry name" value="BrxA_sf"/>
</dbReference>
<proteinExistence type="predicted"/>
<dbReference type="Pfam" id="PF08849">
    <property type="entry name" value="BrxA"/>
    <property type="match status" value="1"/>
</dbReference>
<evidence type="ECO:0000313" key="1">
    <source>
        <dbReference type="EMBL" id="EEF66100.1"/>
    </source>
</evidence>
<dbReference type="OrthoDB" id="3078533at2"/>
<dbReference type="Proteomes" id="UP000005950">
    <property type="component" value="Unassembled WGS sequence"/>
</dbReference>
<dbReference type="RefSeq" id="WP_006060903.1">
    <property type="nucleotide sequence ID" value="NZ_GG657562.1"/>
</dbReference>
<dbReference type="Gene3D" id="1.10.3540.10">
    <property type="entry name" value="uncharacterized protein from magnetospirillum magneticum domain"/>
    <property type="match status" value="1"/>
</dbReference>
<gene>
    <name evidence="1" type="ORF">HOLDEFILI_03756</name>
</gene>
<dbReference type="InterPro" id="IPR014948">
    <property type="entry name" value="BrxA"/>
</dbReference>
<dbReference type="STRING" id="545696.HOLDEFILI_03756"/>